<feature type="compositionally biased region" description="Polar residues" evidence="1">
    <location>
        <begin position="1"/>
        <end position="12"/>
    </location>
</feature>
<evidence type="ECO:0000313" key="2">
    <source>
        <dbReference type="EMBL" id="KAK0428920.1"/>
    </source>
</evidence>
<organism evidence="2 3">
    <name type="scientific">Steinernema hermaphroditum</name>
    <dbReference type="NCBI Taxonomy" id="289476"/>
    <lineage>
        <taxon>Eukaryota</taxon>
        <taxon>Metazoa</taxon>
        <taxon>Ecdysozoa</taxon>
        <taxon>Nematoda</taxon>
        <taxon>Chromadorea</taxon>
        <taxon>Rhabditida</taxon>
        <taxon>Tylenchina</taxon>
        <taxon>Panagrolaimomorpha</taxon>
        <taxon>Strongyloidoidea</taxon>
        <taxon>Steinernematidae</taxon>
        <taxon>Steinernema</taxon>
    </lineage>
</organism>
<feature type="region of interest" description="Disordered" evidence="1">
    <location>
        <begin position="1"/>
        <end position="26"/>
    </location>
</feature>
<name>A0AA39IR34_9BILA</name>
<dbReference type="EMBL" id="JAUCMV010000001">
    <property type="protein sequence ID" value="KAK0428920.1"/>
    <property type="molecule type" value="Genomic_DNA"/>
</dbReference>
<dbReference type="AlphaFoldDB" id="A0AA39IR34"/>
<gene>
    <name evidence="2" type="ORF">QR680_011082</name>
</gene>
<dbReference type="CDD" id="cd14686">
    <property type="entry name" value="bZIP"/>
    <property type="match status" value="1"/>
</dbReference>
<evidence type="ECO:0000256" key="1">
    <source>
        <dbReference type="SAM" id="MobiDB-lite"/>
    </source>
</evidence>
<proteinExistence type="predicted"/>
<protein>
    <recommendedName>
        <fullName evidence="4">BZIP domain-containing protein</fullName>
    </recommendedName>
</protein>
<comment type="caution">
    <text evidence="2">The sequence shown here is derived from an EMBL/GenBank/DDBJ whole genome shotgun (WGS) entry which is preliminary data.</text>
</comment>
<accession>A0AA39IR34</accession>
<evidence type="ECO:0000313" key="3">
    <source>
        <dbReference type="Proteomes" id="UP001175271"/>
    </source>
</evidence>
<sequence>MPPQRSTGNVTASALRGRRSREKTKSKLEALEEENKALKAQNAVLTSKLQRISLCIQCAAIANEALSISNLVVPWSPPSVATVDPDKAAPSDIGGVAPVLEAESLGNEGPVRLGFQPFAASPVAHISETIWPLMVLKASSRLIPMEPVPLMSTGPL</sequence>
<reference evidence="2" key="1">
    <citation type="submission" date="2023-06" db="EMBL/GenBank/DDBJ databases">
        <title>Genomic analysis of the entomopathogenic nematode Steinernema hermaphroditum.</title>
        <authorList>
            <person name="Schwarz E.M."/>
            <person name="Heppert J.K."/>
            <person name="Baniya A."/>
            <person name="Schwartz H.T."/>
            <person name="Tan C.-H."/>
            <person name="Antoshechkin I."/>
            <person name="Sternberg P.W."/>
            <person name="Goodrich-Blair H."/>
            <person name="Dillman A.R."/>
        </authorList>
    </citation>
    <scope>NUCLEOTIDE SEQUENCE</scope>
    <source>
        <strain evidence="2">PS9179</strain>
        <tissue evidence="2">Whole animal</tissue>
    </source>
</reference>
<keyword evidence="3" id="KW-1185">Reference proteome</keyword>
<dbReference type="Proteomes" id="UP001175271">
    <property type="component" value="Unassembled WGS sequence"/>
</dbReference>
<evidence type="ECO:0008006" key="4">
    <source>
        <dbReference type="Google" id="ProtNLM"/>
    </source>
</evidence>